<evidence type="ECO:0000256" key="3">
    <source>
        <dbReference type="ARBA" id="ARBA00022966"/>
    </source>
</evidence>
<dbReference type="Gene3D" id="2.60.40.2950">
    <property type="match status" value="1"/>
</dbReference>
<proteinExistence type="predicted"/>
<evidence type="ECO:0000313" key="13">
    <source>
        <dbReference type="Proteomes" id="UP001329430"/>
    </source>
</evidence>
<protein>
    <recommendedName>
        <fullName evidence="7">TEP1-F</fullName>
    </recommendedName>
</protein>
<evidence type="ECO:0000256" key="4">
    <source>
        <dbReference type="ARBA" id="ARBA00023180"/>
    </source>
</evidence>
<evidence type="ECO:0000256" key="2">
    <source>
        <dbReference type="ARBA" id="ARBA00022859"/>
    </source>
</evidence>
<dbReference type="GO" id="GO:0004866">
    <property type="term" value="F:endopeptidase inhibitor activity"/>
    <property type="evidence" value="ECO:0007669"/>
    <property type="project" value="InterPro"/>
</dbReference>
<dbReference type="GO" id="GO:0002376">
    <property type="term" value="P:immune system process"/>
    <property type="evidence" value="ECO:0007669"/>
    <property type="project" value="UniProtKB-KW"/>
</dbReference>
<dbReference type="GO" id="GO:0005615">
    <property type="term" value="C:extracellular space"/>
    <property type="evidence" value="ECO:0007669"/>
    <property type="project" value="UniProtKB-ARBA"/>
</dbReference>
<feature type="domain" description="Macroglobulin" evidence="11">
    <location>
        <begin position="216"/>
        <end position="292"/>
    </location>
</feature>
<feature type="domain" description="Macroglobulin" evidence="10">
    <location>
        <begin position="338"/>
        <end position="418"/>
    </location>
</feature>
<dbReference type="Gene3D" id="2.60.40.1930">
    <property type="match status" value="1"/>
</dbReference>
<evidence type="ECO:0000259" key="9">
    <source>
        <dbReference type="Pfam" id="PF01835"/>
    </source>
</evidence>
<feature type="chain" id="PRO_5043019506" description="TEP1-F" evidence="8">
    <location>
        <begin position="19"/>
        <end position="425"/>
    </location>
</feature>
<evidence type="ECO:0000256" key="6">
    <source>
        <dbReference type="ARBA" id="ARBA00063781"/>
    </source>
</evidence>
<evidence type="ECO:0000256" key="8">
    <source>
        <dbReference type="SAM" id="SignalP"/>
    </source>
</evidence>
<dbReference type="InterPro" id="IPR013783">
    <property type="entry name" value="Ig-like_fold"/>
</dbReference>
<dbReference type="Pfam" id="PF17789">
    <property type="entry name" value="MG4"/>
    <property type="match status" value="1"/>
</dbReference>
<comment type="caution">
    <text evidence="12">The sequence shown here is derived from an EMBL/GenBank/DDBJ whole genome shotgun (WGS) entry which is preliminary data.</text>
</comment>
<sequence length="425" mass="48174">MWRFIVVIGGCFLQSVFGQGFYKVIGPRVVRPNSEYNVAITVQATSAPTNVNITLLGLSDTGKPFSAYESITVLPYTAKIARIQVGDLEPGNYRLSARGSGGIQFQTTTPLLYLRKSYSVFIQTDKAIYKPGHKLLFRAIILNSQLRPAFDVRNQPFTIHITDGDQNVVKEYKNITAPRGVFTGELQLSKRLVLGDWNIIVTINNEKYNKTIQVAEYVLPKFIVDIQAPKHVMFKENILKAHILALYDYGKKVKGDATVTVYPTIHSGVIQPIFQTPIRKVIPIEGSATVDFDITNEIKLGDEYERTVIVDVTIEEALTGRRQNNSVEVHLHKYEYNMEIIKTADYYKPGLKYTAYVKVSKQDGSPLQADRNIVKVRYGYSRVNEVYHEDNYQLNKNGVIKLELFTPSQYSNETALRIEGTCYDY</sequence>
<dbReference type="PANTHER" id="PTHR11412:SF136">
    <property type="entry name" value="CD109 ANTIGEN"/>
    <property type="match status" value="1"/>
</dbReference>
<dbReference type="InterPro" id="IPR041555">
    <property type="entry name" value="MG3"/>
</dbReference>
<name>A0AAN7VJ57_9COLE</name>
<dbReference type="AlphaFoldDB" id="A0AAN7VJ57"/>
<dbReference type="InterPro" id="IPR040839">
    <property type="entry name" value="MG4"/>
</dbReference>
<keyword evidence="1 8" id="KW-0732">Signal</keyword>
<evidence type="ECO:0000256" key="7">
    <source>
        <dbReference type="ARBA" id="ARBA00078071"/>
    </source>
</evidence>
<dbReference type="InterPro" id="IPR050473">
    <property type="entry name" value="A2M/Complement_sys"/>
</dbReference>
<comment type="subunit">
    <text evidence="6">Heterodimer of a TEP1-N chain and an TEP1-C chain non-covalently linked. Forms a complex composed of TEP1-N and TEP1-C heterodimer, LRIM1 and APL1C; the interaction stabilizes TEP1-N and TEP1-C heterodimer, prevents its binding to tissues while circulating in the hemolymph and protects the thioester bond from hydrolysis. Mature TEP1 and to a lesser extent full-length TEP1 interact with SPCLIP1; the interaction is induced by microbial infection.</text>
</comment>
<comment type="function">
    <text evidence="5">Binds covalently through a thioester bond to the pathogen surface resulting in pathogen clearance.</text>
</comment>
<dbReference type="Proteomes" id="UP001329430">
    <property type="component" value="Chromosome 3"/>
</dbReference>
<dbReference type="Gene3D" id="2.60.40.10">
    <property type="entry name" value="Immunoglobulins"/>
    <property type="match status" value="1"/>
</dbReference>
<dbReference type="Pfam" id="PF01835">
    <property type="entry name" value="MG2"/>
    <property type="match status" value="1"/>
</dbReference>
<evidence type="ECO:0000259" key="11">
    <source>
        <dbReference type="Pfam" id="PF17791"/>
    </source>
</evidence>
<dbReference type="PANTHER" id="PTHR11412">
    <property type="entry name" value="MACROGLOBULIN / COMPLEMENT"/>
    <property type="match status" value="1"/>
</dbReference>
<evidence type="ECO:0000259" key="10">
    <source>
        <dbReference type="Pfam" id="PF17789"/>
    </source>
</evidence>
<dbReference type="Gene3D" id="2.60.40.1940">
    <property type="match status" value="1"/>
</dbReference>
<accession>A0AAN7VJ57</accession>
<keyword evidence="13" id="KW-1185">Reference proteome</keyword>
<keyword evidence="4" id="KW-0325">Glycoprotein</keyword>
<dbReference type="EMBL" id="JAVRBK010000003">
    <property type="protein sequence ID" value="KAK5646678.1"/>
    <property type="molecule type" value="Genomic_DNA"/>
</dbReference>
<reference evidence="12 13" key="1">
    <citation type="journal article" date="2024" name="Insects">
        <title>An Improved Chromosome-Level Genome Assembly of the Firefly Pyrocoelia pectoralis.</title>
        <authorList>
            <person name="Fu X."/>
            <person name="Meyer-Rochow V.B."/>
            <person name="Ballantyne L."/>
            <person name="Zhu X."/>
        </authorList>
    </citation>
    <scope>NUCLEOTIDE SEQUENCE [LARGE SCALE GENOMIC DNA]</scope>
    <source>
        <strain evidence="12">XCY_ONT2</strain>
    </source>
</reference>
<feature type="domain" description="Macroglobulin" evidence="9">
    <location>
        <begin position="120"/>
        <end position="214"/>
    </location>
</feature>
<evidence type="ECO:0000256" key="5">
    <source>
        <dbReference type="ARBA" id="ARBA00057615"/>
    </source>
</evidence>
<evidence type="ECO:0000256" key="1">
    <source>
        <dbReference type="ARBA" id="ARBA00022729"/>
    </source>
</evidence>
<dbReference type="FunFam" id="2.60.40.1930:FF:000001">
    <property type="entry name" value="CD109 isoform 3"/>
    <property type="match status" value="1"/>
</dbReference>
<keyword evidence="3" id="KW-0882">Thioester bond</keyword>
<gene>
    <name evidence="12" type="ORF">RI129_005142</name>
</gene>
<keyword evidence="2" id="KW-0391">Immunity</keyword>
<dbReference type="InterPro" id="IPR002890">
    <property type="entry name" value="MG2"/>
</dbReference>
<evidence type="ECO:0000313" key="12">
    <source>
        <dbReference type="EMBL" id="KAK5646678.1"/>
    </source>
</evidence>
<dbReference type="Pfam" id="PF17791">
    <property type="entry name" value="MG3"/>
    <property type="match status" value="1"/>
</dbReference>
<organism evidence="12 13">
    <name type="scientific">Pyrocoelia pectoralis</name>
    <dbReference type="NCBI Taxonomy" id="417401"/>
    <lineage>
        <taxon>Eukaryota</taxon>
        <taxon>Metazoa</taxon>
        <taxon>Ecdysozoa</taxon>
        <taxon>Arthropoda</taxon>
        <taxon>Hexapoda</taxon>
        <taxon>Insecta</taxon>
        <taxon>Pterygota</taxon>
        <taxon>Neoptera</taxon>
        <taxon>Endopterygota</taxon>
        <taxon>Coleoptera</taxon>
        <taxon>Polyphaga</taxon>
        <taxon>Elateriformia</taxon>
        <taxon>Elateroidea</taxon>
        <taxon>Lampyridae</taxon>
        <taxon>Lampyrinae</taxon>
        <taxon>Pyrocoelia</taxon>
    </lineage>
</organism>
<feature type="signal peptide" evidence="8">
    <location>
        <begin position="1"/>
        <end position="18"/>
    </location>
</feature>